<keyword evidence="4" id="KW-1185">Reference proteome</keyword>
<name>A0A3M2REQ0_9GAMM</name>
<feature type="region of interest" description="Disordered" evidence="2">
    <location>
        <begin position="1"/>
        <end position="51"/>
    </location>
</feature>
<dbReference type="Pfam" id="PF03993">
    <property type="entry name" value="DUF349"/>
    <property type="match status" value="2"/>
</dbReference>
<comment type="caution">
    <text evidence="3">The sequence shown here is derived from an EMBL/GenBank/DDBJ whole genome shotgun (WGS) entry which is preliminary data.</text>
</comment>
<proteinExistence type="predicted"/>
<accession>A0A3M2REQ0</accession>
<evidence type="ECO:0000313" key="3">
    <source>
        <dbReference type="EMBL" id="RMJ03791.1"/>
    </source>
</evidence>
<organism evidence="3 4">
    <name type="scientific">Marinobacter litoralis</name>
    <dbReference type="NCBI Taxonomy" id="187981"/>
    <lineage>
        <taxon>Bacteria</taxon>
        <taxon>Pseudomonadati</taxon>
        <taxon>Pseudomonadota</taxon>
        <taxon>Gammaproteobacteria</taxon>
        <taxon>Pseudomonadales</taxon>
        <taxon>Marinobacteraceae</taxon>
        <taxon>Marinobacter</taxon>
    </lineage>
</organism>
<feature type="compositionally biased region" description="Basic and acidic residues" evidence="2">
    <location>
        <begin position="26"/>
        <end position="43"/>
    </location>
</feature>
<dbReference type="InterPro" id="IPR007139">
    <property type="entry name" value="DUF349"/>
</dbReference>
<evidence type="ECO:0000313" key="4">
    <source>
        <dbReference type="Proteomes" id="UP000265903"/>
    </source>
</evidence>
<dbReference type="EMBL" id="QMDL01000002">
    <property type="protein sequence ID" value="RMJ03791.1"/>
    <property type="molecule type" value="Genomic_DNA"/>
</dbReference>
<evidence type="ECO:0000256" key="1">
    <source>
        <dbReference type="SAM" id="Coils"/>
    </source>
</evidence>
<evidence type="ECO:0008006" key="5">
    <source>
        <dbReference type="Google" id="ProtNLM"/>
    </source>
</evidence>
<gene>
    <name evidence="3" type="ORF">DOQ08_01109</name>
</gene>
<dbReference type="RefSeq" id="WP_114333924.1">
    <property type="nucleotide sequence ID" value="NZ_QMDL01000002.1"/>
</dbReference>
<sequence>MAAFIQKLFKSRKTKATSSSNPQAKPEVKQPAEVDQRNKRREAQQQQLANAPEQSVLATLAVDGVTASIRLEAAKRLQDEALLQQVQKNSKGRDKSVYQTVRQSLQRLREQQAQQAATRQRISDLVAQAKDQAISENTKLFKARLDALQEQWQAVKDEASAEQSQHFLEAVHECQKRLQQIEQAQQEEARQQEQARQRSETLDLLQNTLDDLKQQDANDLPAPSSLDALQKTQENRWLEATRDTTVQKHEQKAYEQQMQTLRGYLNAVRWLAQEKDTISELAQAAESGEVTDEQRTQAAELIQQLEWPAELPQPVSLIQVRKLTGKRQAPKQNDGQREKQQEIADKLTATLPELETALEARQFKESKQLFKTAQNLFQQLDHTHRKPLQARMQLLSGQFRELSDWQGFATEPKQIALCEQMEYLAEQPMDPEAKAERIKELQGEWRSLGGSSDRTLWTRFKAASDQAYEPCKAYFEAKSDLKQANLDKRKAICDELSNFLENADWASIDWKAIERIYQTARQEWKEAWPVDFRHNRSVQKQFDELLKRLEQPLDEERKKNEALKQSIVERAQALITHEPLQEAMDQAKSLQTEWTSIGITRHREDRKMWQAFRKACDQIFARRDAQRTEQQQASQLADQAAQKILSEYQSVDSNTDEALLNEAREAIQPLSGEPLSPAIKEQVQQLKQKLNRAAELKKFQQTVADWQAFISDKVEQKLSDETAPKHWFNLAKAPGPINGRDLAIRAEILTGTPTPEQDQPRRMQIQVQRLSDGMGSTDNASPTQELEKLVALWCLHPDIEDTSHENAERLNQALTSLTQIS</sequence>
<reference evidence="3 4" key="1">
    <citation type="submission" date="2018-08" db="EMBL/GenBank/DDBJ databases">
        <title>Whole Genome Sequence of the Moderate Halophilic Marine Bacterium Marinobacter litoralis Sw-45.</title>
        <authorList>
            <person name="Musa H."/>
        </authorList>
    </citation>
    <scope>NUCLEOTIDE SEQUENCE [LARGE SCALE GENOMIC DNA]</scope>
    <source>
        <strain evidence="3 4">Sw-45</strain>
    </source>
</reference>
<dbReference type="AlphaFoldDB" id="A0A3M2REQ0"/>
<protein>
    <recommendedName>
        <fullName evidence="5">DUF349 domain-containing protein</fullName>
    </recommendedName>
</protein>
<feature type="coiled-coil region" evidence="1">
    <location>
        <begin position="145"/>
        <end position="215"/>
    </location>
</feature>
<dbReference type="Proteomes" id="UP000265903">
    <property type="component" value="Unassembled WGS sequence"/>
</dbReference>
<evidence type="ECO:0000256" key="2">
    <source>
        <dbReference type="SAM" id="MobiDB-lite"/>
    </source>
</evidence>
<dbReference type="OrthoDB" id="5523335at2"/>
<keyword evidence="1" id="KW-0175">Coiled coil</keyword>